<dbReference type="Gene3D" id="3.30.1950.10">
    <property type="entry name" value="wza like domain"/>
    <property type="match status" value="1"/>
</dbReference>
<name>A0ABS0HBL2_9SPHN</name>
<feature type="domain" description="Polysaccharide export protein N-terminal" evidence="3">
    <location>
        <begin position="50"/>
        <end position="124"/>
    </location>
</feature>
<dbReference type="InterPro" id="IPR019554">
    <property type="entry name" value="Soluble_ligand-bd"/>
</dbReference>
<evidence type="ECO:0000313" key="5">
    <source>
        <dbReference type="EMBL" id="MBF9149672.1"/>
    </source>
</evidence>
<protein>
    <submittedName>
        <fullName evidence="5">Polysaccharide export protein</fullName>
    </submittedName>
</protein>
<dbReference type="Pfam" id="PF02563">
    <property type="entry name" value="Poly_export"/>
    <property type="match status" value="1"/>
</dbReference>
<dbReference type="PANTHER" id="PTHR33619">
    <property type="entry name" value="POLYSACCHARIDE EXPORT PROTEIN GFCE-RELATED"/>
    <property type="match status" value="1"/>
</dbReference>
<dbReference type="Proteomes" id="UP000600799">
    <property type="component" value="Unassembled WGS sequence"/>
</dbReference>
<evidence type="ECO:0000313" key="6">
    <source>
        <dbReference type="Proteomes" id="UP000600799"/>
    </source>
</evidence>
<dbReference type="Pfam" id="PF10531">
    <property type="entry name" value="SLBB"/>
    <property type="match status" value="1"/>
</dbReference>
<evidence type="ECO:0000256" key="2">
    <source>
        <dbReference type="SAM" id="SignalP"/>
    </source>
</evidence>
<reference evidence="5 6" key="1">
    <citation type="submission" date="2020-11" db="EMBL/GenBank/DDBJ databases">
        <title>The genome sequence of Novosphingobium sp. 1Y9A.</title>
        <authorList>
            <person name="Liu Y."/>
        </authorList>
    </citation>
    <scope>NUCLEOTIDE SEQUENCE [LARGE SCALE GENOMIC DNA]</scope>
    <source>
        <strain evidence="5 6">1Y9A</strain>
    </source>
</reference>
<evidence type="ECO:0000259" key="4">
    <source>
        <dbReference type="Pfam" id="PF10531"/>
    </source>
</evidence>
<evidence type="ECO:0000259" key="3">
    <source>
        <dbReference type="Pfam" id="PF02563"/>
    </source>
</evidence>
<keyword evidence="6" id="KW-1185">Reference proteome</keyword>
<feature type="signal peptide" evidence="2">
    <location>
        <begin position="1"/>
        <end position="23"/>
    </location>
</feature>
<feature type="domain" description="Soluble ligand binding" evidence="4">
    <location>
        <begin position="130"/>
        <end position="177"/>
    </location>
</feature>
<dbReference type="EMBL" id="JADQDC010000001">
    <property type="protein sequence ID" value="MBF9149672.1"/>
    <property type="molecule type" value="Genomic_DNA"/>
</dbReference>
<keyword evidence="1 2" id="KW-0732">Signal</keyword>
<sequence>MRIVVVILSFLTCLSLPLQQAAAQTAASADTVLAGAEAGVAQGVGDSGVEVAYRFGSGDKLRIRVYNEDTISGDYEVDSTGNLSLQLLGQVKAVGLTLTELSALIERRLREEGYMIAPKVAIDVLNYRPFYVLGEVGKPGSYPYVAGMTVLNAIALAGGYTYRAKQSKFELIRGPDNKKVSVDVNATVLPGDIIKVNERFF</sequence>
<proteinExistence type="predicted"/>
<dbReference type="PANTHER" id="PTHR33619:SF3">
    <property type="entry name" value="POLYSACCHARIDE EXPORT PROTEIN GFCE-RELATED"/>
    <property type="match status" value="1"/>
</dbReference>
<dbReference type="InterPro" id="IPR003715">
    <property type="entry name" value="Poly_export_N"/>
</dbReference>
<accession>A0ABS0HBL2</accession>
<dbReference type="RefSeq" id="WP_196274038.1">
    <property type="nucleotide sequence ID" value="NZ_JADQDC010000001.1"/>
</dbReference>
<comment type="caution">
    <text evidence="5">The sequence shown here is derived from an EMBL/GenBank/DDBJ whole genome shotgun (WGS) entry which is preliminary data.</text>
</comment>
<gene>
    <name evidence="5" type="ORF">I2488_01510</name>
</gene>
<dbReference type="Gene3D" id="3.10.560.10">
    <property type="entry name" value="Outer membrane lipoprotein wza domain like"/>
    <property type="match status" value="1"/>
</dbReference>
<dbReference type="InterPro" id="IPR049712">
    <property type="entry name" value="Poly_export"/>
</dbReference>
<organism evidence="5 6">
    <name type="scientific">Novosphingobium jiangmenense</name>
    <dbReference type="NCBI Taxonomy" id="2791981"/>
    <lineage>
        <taxon>Bacteria</taxon>
        <taxon>Pseudomonadati</taxon>
        <taxon>Pseudomonadota</taxon>
        <taxon>Alphaproteobacteria</taxon>
        <taxon>Sphingomonadales</taxon>
        <taxon>Sphingomonadaceae</taxon>
        <taxon>Novosphingobium</taxon>
    </lineage>
</organism>
<evidence type="ECO:0000256" key="1">
    <source>
        <dbReference type="ARBA" id="ARBA00022729"/>
    </source>
</evidence>
<feature type="chain" id="PRO_5045756145" evidence="2">
    <location>
        <begin position="24"/>
        <end position="201"/>
    </location>
</feature>